<evidence type="ECO:0000259" key="2">
    <source>
        <dbReference type="Pfam" id="PF00149"/>
    </source>
</evidence>
<dbReference type="PANTHER" id="PTHR43143">
    <property type="entry name" value="METALLOPHOSPHOESTERASE, CALCINEURIN SUPERFAMILY"/>
    <property type="match status" value="1"/>
</dbReference>
<dbReference type="InterPro" id="IPR004843">
    <property type="entry name" value="Calcineurin-like_PHP"/>
</dbReference>
<feature type="signal peptide" evidence="1">
    <location>
        <begin position="1"/>
        <end position="22"/>
    </location>
</feature>
<dbReference type="Pfam" id="PF00149">
    <property type="entry name" value="Metallophos"/>
    <property type="match status" value="1"/>
</dbReference>
<dbReference type="InterPro" id="IPR051918">
    <property type="entry name" value="STPP_CPPED1"/>
</dbReference>
<accession>A0A1H7X111</accession>
<feature type="domain" description="Calcineurin-like phosphoesterase" evidence="2">
    <location>
        <begin position="201"/>
        <end position="417"/>
    </location>
</feature>
<evidence type="ECO:0000313" key="5">
    <source>
        <dbReference type="Proteomes" id="UP000182719"/>
    </source>
</evidence>
<dbReference type="OrthoDB" id="9772095at2"/>
<evidence type="ECO:0000256" key="1">
    <source>
        <dbReference type="SAM" id="SignalP"/>
    </source>
</evidence>
<keyword evidence="5" id="KW-1185">Reference proteome</keyword>
<dbReference type="SUPFAM" id="SSF56300">
    <property type="entry name" value="Metallo-dependent phosphatases"/>
    <property type="match status" value="1"/>
</dbReference>
<dbReference type="PANTHER" id="PTHR43143:SF5">
    <property type="entry name" value="SECRETED PROTEIN"/>
    <property type="match status" value="1"/>
</dbReference>
<dbReference type="InterPro" id="IPR029052">
    <property type="entry name" value="Metallo-depent_PP-like"/>
</dbReference>
<dbReference type="Proteomes" id="UP000182719">
    <property type="component" value="Unassembled WGS sequence"/>
</dbReference>
<dbReference type="AlphaFoldDB" id="A0A1H7X111"/>
<dbReference type="Pfam" id="PF18885">
    <property type="entry name" value="DUF5648"/>
    <property type="match status" value="1"/>
</dbReference>
<organism evidence="4 5">
    <name type="scientific">Stigmatella aurantiaca</name>
    <dbReference type="NCBI Taxonomy" id="41"/>
    <lineage>
        <taxon>Bacteria</taxon>
        <taxon>Pseudomonadati</taxon>
        <taxon>Myxococcota</taxon>
        <taxon>Myxococcia</taxon>
        <taxon>Myxococcales</taxon>
        <taxon>Cystobacterineae</taxon>
        <taxon>Archangiaceae</taxon>
        <taxon>Stigmatella</taxon>
    </lineage>
</organism>
<feature type="domain" description="DUF5648" evidence="3">
    <location>
        <begin position="48"/>
        <end position="186"/>
    </location>
</feature>
<evidence type="ECO:0000259" key="3">
    <source>
        <dbReference type="Pfam" id="PF18885"/>
    </source>
</evidence>
<gene>
    <name evidence="4" type="ORF">SAMN05444354_11426</name>
</gene>
<name>A0A1H7X111_STIAU</name>
<dbReference type="InterPro" id="IPR043708">
    <property type="entry name" value="DUF5648"/>
</dbReference>
<dbReference type="EMBL" id="FOAP01000014">
    <property type="protein sequence ID" value="SEM26778.1"/>
    <property type="molecule type" value="Genomic_DNA"/>
</dbReference>
<sequence length="488" mass="52990">MELLVRTWKVAAVLFLAGCAGACGGAEAEEGPRSTGRAELACPGLAVPVYHRIKPDGGDSLYTVNANEASNASTKYGYTEDRGVAFQASAATASGLSPVYRLYSPEKKDHLWTIDANEKASAAANHGYTVDEGTGFYASKTPGDCLIPVYRFVSPTLLKHRFATTEAERSSLSAAGWTAEGIKFYATAAVAPPEESDTQFTLVVIPDTQQEIVYRPELFTNRVQWLASNKGALDIRFVTHTGDMVDWDTSDHLHYARASDAVTVLDTARIPYAFAIGNHDTAAVCQGGSACPGNVNANLRNTTTFNQYFPTSRFTALAGVYEAGKIDNAYHTFTAGGLSWLVLNLELWPRTGAVNWAKTVLEAHPRHNVILITHSHLTSSSGIEQTQGGYGNNSPQYVFDNLIKQYANVRFVFSGHVGKAGYREDTGVKGNKIYQFLNCYHDGATNPTRLVEIDTAANTAATRVYAPMTNEEKQDGSKRTISNIAWVR</sequence>
<proteinExistence type="predicted"/>
<feature type="chain" id="PRO_5010361013" evidence="1">
    <location>
        <begin position="23"/>
        <end position="488"/>
    </location>
</feature>
<dbReference type="Gene3D" id="3.60.21.10">
    <property type="match status" value="1"/>
</dbReference>
<evidence type="ECO:0000313" key="4">
    <source>
        <dbReference type="EMBL" id="SEM26778.1"/>
    </source>
</evidence>
<reference evidence="5" key="1">
    <citation type="submission" date="2016-10" db="EMBL/GenBank/DDBJ databases">
        <authorList>
            <person name="Varghese N."/>
            <person name="Submissions S."/>
        </authorList>
    </citation>
    <scope>NUCLEOTIDE SEQUENCE [LARGE SCALE GENOMIC DNA]</scope>
    <source>
        <strain evidence="5">DSM 17044</strain>
    </source>
</reference>
<dbReference type="GO" id="GO:0016787">
    <property type="term" value="F:hydrolase activity"/>
    <property type="evidence" value="ECO:0007669"/>
    <property type="project" value="InterPro"/>
</dbReference>
<protein>
    <submittedName>
        <fullName evidence="4">Calcineurin-like phosphoesterase</fullName>
    </submittedName>
</protein>
<keyword evidence="1" id="KW-0732">Signal</keyword>